<name>A0ABP8F0V9_9ACTN</name>
<accession>A0ABP8F0V9</accession>
<proteinExistence type="predicted"/>
<dbReference type="PANTHER" id="PTHR37832:SF1">
    <property type="entry name" value="STRESS-RESPONSE A_B BARREL DOMAIN-CONTAINING PROTEIN"/>
    <property type="match status" value="1"/>
</dbReference>
<dbReference type="InterPro" id="IPR011008">
    <property type="entry name" value="Dimeric_a/b-barrel"/>
</dbReference>
<dbReference type="Gene3D" id="3.30.70.100">
    <property type="match status" value="1"/>
</dbReference>
<feature type="domain" description="Stress-response A/B barrel" evidence="1">
    <location>
        <begin position="2"/>
        <end position="95"/>
    </location>
</feature>
<dbReference type="SMART" id="SM00886">
    <property type="entry name" value="Dabb"/>
    <property type="match status" value="1"/>
</dbReference>
<dbReference type="PANTHER" id="PTHR37832">
    <property type="entry name" value="BLL2683 PROTEIN"/>
    <property type="match status" value="1"/>
</dbReference>
<evidence type="ECO:0000313" key="2">
    <source>
        <dbReference type="EMBL" id="GAA4291882.1"/>
    </source>
</evidence>
<evidence type="ECO:0000313" key="3">
    <source>
        <dbReference type="Proteomes" id="UP001501115"/>
    </source>
</evidence>
<organism evidence="2 3">
    <name type="scientific">Streptomyces venetus</name>
    <dbReference type="NCBI Taxonomy" id="1701086"/>
    <lineage>
        <taxon>Bacteria</taxon>
        <taxon>Bacillati</taxon>
        <taxon>Actinomycetota</taxon>
        <taxon>Actinomycetes</taxon>
        <taxon>Kitasatosporales</taxon>
        <taxon>Streptomycetaceae</taxon>
        <taxon>Streptomyces</taxon>
    </lineage>
</organism>
<dbReference type="SUPFAM" id="SSF54909">
    <property type="entry name" value="Dimeric alpha+beta barrel"/>
    <property type="match status" value="1"/>
</dbReference>
<dbReference type="InterPro" id="IPR013097">
    <property type="entry name" value="Dabb"/>
</dbReference>
<dbReference type="Proteomes" id="UP001501115">
    <property type="component" value="Unassembled WGS sequence"/>
</dbReference>
<evidence type="ECO:0000259" key="1">
    <source>
        <dbReference type="PROSITE" id="PS51502"/>
    </source>
</evidence>
<sequence length="97" mass="11180">MIRHIVLFKFKPGVSWDDPRAQEAERVAAKVGSEVPELHEWSVGRNISGRPIAYDFAAIGLLGDEEALERYLVHPFHQEAIRLWREISDWVIADLEE</sequence>
<dbReference type="EMBL" id="BAABET010000001">
    <property type="protein sequence ID" value="GAA4291882.1"/>
    <property type="molecule type" value="Genomic_DNA"/>
</dbReference>
<comment type="caution">
    <text evidence="2">The sequence shown here is derived from an EMBL/GenBank/DDBJ whole genome shotgun (WGS) entry which is preliminary data.</text>
</comment>
<dbReference type="RefSeq" id="WP_345659328.1">
    <property type="nucleotide sequence ID" value="NZ_BAABET010000001.1"/>
</dbReference>
<reference evidence="3" key="1">
    <citation type="journal article" date="2019" name="Int. J. Syst. Evol. Microbiol.">
        <title>The Global Catalogue of Microorganisms (GCM) 10K type strain sequencing project: providing services to taxonomists for standard genome sequencing and annotation.</title>
        <authorList>
            <consortium name="The Broad Institute Genomics Platform"/>
            <consortium name="The Broad Institute Genome Sequencing Center for Infectious Disease"/>
            <person name="Wu L."/>
            <person name="Ma J."/>
        </authorList>
    </citation>
    <scope>NUCLEOTIDE SEQUENCE [LARGE SCALE GENOMIC DNA]</scope>
    <source>
        <strain evidence="3">JCM 31290</strain>
    </source>
</reference>
<protein>
    <submittedName>
        <fullName evidence="2">Dabb family protein</fullName>
    </submittedName>
</protein>
<gene>
    <name evidence="2" type="ORF">GCM10023086_01290</name>
</gene>
<keyword evidence="3" id="KW-1185">Reference proteome</keyword>
<dbReference type="PROSITE" id="PS51502">
    <property type="entry name" value="S_R_A_B_BARREL"/>
    <property type="match status" value="1"/>
</dbReference>
<dbReference type="Pfam" id="PF07876">
    <property type="entry name" value="Dabb"/>
    <property type="match status" value="1"/>
</dbReference>